<dbReference type="GO" id="GO:0003935">
    <property type="term" value="F:GTP cyclohydrolase II activity"/>
    <property type="evidence" value="ECO:0007669"/>
    <property type="project" value="UniProtKB-EC"/>
</dbReference>
<evidence type="ECO:0000256" key="7">
    <source>
        <dbReference type="ARBA" id="ARBA00023134"/>
    </source>
</evidence>
<accession>A0ABY9XAM7</accession>
<organism evidence="12 13">
    <name type="scientific">Archangium minus</name>
    <dbReference type="NCBI Taxonomy" id="83450"/>
    <lineage>
        <taxon>Bacteria</taxon>
        <taxon>Pseudomonadati</taxon>
        <taxon>Myxococcota</taxon>
        <taxon>Myxococcia</taxon>
        <taxon>Myxococcales</taxon>
        <taxon>Cystobacterineae</taxon>
        <taxon>Archangiaceae</taxon>
        <taxon>Archangium</taxon>
    </lineage>
</organism>
<keyword evidence="9" id="KW-0456">Lyase</keyword>
<keyword evidence="4" id="KW-0547">Nucleotide-binding</keyword>
<dbReference type="NCBIfam" id="NF001591">
    <property type="entry name" value="PRK00393.1"/>
    <property type="match status" value="1"/>
</dbReference>
<dbReference type="Gene3D" id="3.40.50.10990">
    <property type="entry name" value="GTP cyclohydrolase II"/>
    <property type="match status" value="2"/>
</dbReference>
<keyword evidence="8" id="KW-0464">Manganese</keyword>
<dbReference type="InterPro" id="IPR036144">
    <property type="entry name" value="RibA-like_sf"/>
</dbReference>
<evidence type="ECO:0000256" key="2">
    <source>
        <dbReference type="ARBA" id="ARBA00012762"/>
    </source>
</evidence>
<comment type="catalytic activity">
    <reaction evidence="10">
        <text>GTP + 4 H2O = 2,5-diamino-6-hydroxy-4-(5-phosphoribosylamino)-pyrimidine + formate + 2 phosphate + 3 H(+)</text>
        <dbReference type="Rhea" id="RHEA:23704"/>
        <dbReference type="ChEBI" id="CHEBI:15377"/>
        <dbReference type="ChEBI" id="CHEBI:15378"/>
        <dbReference type="ChEBI" id="CHEBI:15740"/>
        <dbReference type="ChEBI" id="CHEBI:37565"/>
        <dbReference type="ChEBI" id="CHEBI:43474"/>
        <dbReference type="ChEBI" id="CHEBI:58614"/>
        <dbReference type="EC" id="3.5.4.25"/>
    </reaction>
</comment>
<evidence type="ECO:0000256" key="10">
    <source>
        <dbReference type="ARBA" id="ARBA00049295"/>
    </source>
</evidence>
<dbReference type="InterPro" id="IPR032677">
    <property type="entry name" value="GTP_cyclohydro_II"/>
</dbReference>
<protein>
    <recommendedName>
        <fullName evidence="2">GTP cyclohydrolase II</fullName>
        <ecNumber evidence="2">3.5.4.25</ecNumber>
    </recommendedName>
</protein>
<dbReference type="PANTHER" id="PTHR21327">
    <property type="entry name" value="GTP CYCLOHYDROLASE II-RELATED"/>
    <property type="match status" value="1"/>
</dbReference>
<dbReference type="SUPFAM" id="SSF142695">
    <property type="entry name" value="RibA-like"/>
    <property type="match status" value="2"/>
</dbReference>
<gene>
    <name evidence="12" type="primary">ribA</name>
    <name evidence="12" type="ORF">F0U60_17980</name>
</gene>
<evidence type="ECO:0000256" key="3">
    <source>
        <dbReference type="ARBA" id="ARBA00022619"/>
    </source>
</evidence>
<keyword evidence="6" id="KW-0460">Magnesium</keyword>
<dbReference type="EMBL" id="CP043494">
    <property type="protein sequence ID" value="WNG52453.1"/>
    <property type="molecule type" value="Genomic_DNA"/>
</dbReference>
<name>A0ABY9XAM7_9BACT</name>
<evidence type="ECO:0000256" key="9">
    <source>
        <dbReference type="ARBA" id="ARBA00023239"/>
    </source>
</evidence>
<evidence type="ECO:0000313" key="13">
    <source>
        <dbReference type="Proteomes" id="UP001611383"/>
    </source>
</evidence>
<keyword evidence="3" id="KW-0686">Riboflavin biosynthesis</keyword>
<keyword evidence="5 12" id="KW-0378">Hydrolase</keyword>
<dbReference type="Proteomes" id="UP001611383">
    <property type="component" value="Chromosome"/>
</dbReference>
<keyword evidence="7" id="KW-0342">GTP-binding</keyword>
<keyword evidence="13" id="KW-1185">Reference proteome</keyword>
<evidence type="ECO:0000256" key="8">
    <source>
        <dbReference type="ARBA" id="ARBA00023211"/>
    </source>
</evidence>
<evidence type="ECO:0000259" key="11">
    <source>
        <dbReference type="Pfam" id="PF00925"/>
    </source>
</evidence>
<sequence>MLQGKHSTYGLLLHIGEQLLETRYGDFQVHVFQNLYTRTYALAVCLGDIQTPEPLLARIHSACITSEAFGSCDCDCAEQLELALGRIAEVGRGVIFYLMQEGRGAGYAAKARDRMLVQASRHTVTTFEAYKTLGLDPDHRRYHEVMLALQLLGVHAPIRLLTNNPEKTRALKELGIPVEAAERVQREASPFNVHYLSSKRRVGHSLARSMLVKKEAELPEPVLAFEPTPLEGAPHLIRMASYLLPIRVSPEGQLAWFRAHVYVDLLAGCERVVLTYGQSAEGSQQVPLVRIQSESLFERFPLRNGVNKPQWKRIVAEMVQHGHGVAVFPSADGDDALLTASLLGPRFQVDPLAASRLADEAIFVLLAHHIPGKELIPAFTSFDEDTTRRYLVDAFERHGFWLSAPILFKIAS</sequence>
<comment type="pathway">
    <text evidence="1">Cofactor biosynthesis; riboflavin biosynthesis.</text>
</comment>
<proteinExistence type="predicted"/>
<feature type="domain" description="GTP cyclohydrolase II" evidence="11">
    <location>
        <begin position="17"/>
        <end position="179"/>
    </location>
</feature>
<dbReference type="InterPro" id="IPR000926">
    <property type="entry name" value="RibA"/>
</dbReference>
<evidence type="ECO:0000256" key="4">
    <source>
        <dbReference type="ARBA" id="ARBA00022741"/>
    </source>
</evidence>
<dbReference type="CDD" id="cd00641">
    <property type="entry name" value="GTP_cyclohydro2"/>
    <property type="match status" value="1"/>
</dbReference>
<evidence type="ECO:0000313" key="12">
    <source>
        <dbReference type="EMBL" id="WNG52453.1"/>
    </source>
</evidence>
<dbReference type="EC" id="3.5.4.25" evidence="2"/>
<evidence type="ECO:0000256" key="6">
    <source>
        <dbReference type="ARBA" id="ARBA00022842"/>
    </source>
</evidence>
<dbReference type="Pfam" id="PF00925">
    <property type="entry name" value="GTP_cyclohydro2"/>
    <property type="match status" value="1"/>
</dbReference>
<evidence type="ECO:0000256" key="1">
    <source>
        <dbReference type="ARBA" id="ARBA00005104"/>
    </source>
</evidence>
<evidence type="ECO:0000256" key="5">
    <source>
        <dbReference type="ARBA" id="ARBA00022801"/>
    </source>
</evidence>
<dbReference type="PANTHER" id="PTHR21327:SF46">
    <property type="entry name" value="3,4-DIHYDROXY-2-BUTANONE 4-PHOSPHATE SYNTHASE"/>
    <property type="match status" value="1"/>
</dbReference>
<reference evidence="12 13" key="1">
    <citation type="submission" date="2019-08" db="EMBL/GenBank/DDBJ databases">
        <title>Archangium and Cystobacter genomes.</title>
        <authorList>
            <person name="Chen I.-C.K."/>
            <person name="Wielgoss S."/>
        </authorList>
    </citation>
    <scope>NUCLEOTIDE SEQUENCE [LARGE SCALE GENOMIC DNA]</scope>
    <source>
        <strain evidence="12 13">Cbm 6</strain>
    </source>
</reference>